<evidence type="ECO:0000259" key="2">
    <source>
        <dbReference type="Pfam" id="PF06439"/>
    </source>
</evidence>
<comment type="caution">
    <text evidence="3">The sequence shown here is derived from an EMBL/GenBank/DDBJ whole genome shotgun (WGS) entry which is preliminary data.</text>
</comment>
<dbReference type="Proteomes" id="UP001595548">
    <property type="component" value="Unassembled WGS sequence"/>
</dbReference>
<evidence type="ECO:0000256" key="1">
    <source>
        <dbReference type="SAM" id="SignalP"/>
    </source>
</evidence>
<feature type="chain" id="PRO_5045495052" evidence="1">
    <location>
        <begin position="28"/>
        <end position="284"/>
    </location>
</feature>
<dbReference type="EMBL" id="JBHRTL010000005">
    <property type="protein sequence ID" value="MFC3154586.1"/>
    <property type="molecule type" value="Genomic_DNA"/>
</dbReference>
<sequence>MPSLLQHSKLPLALAVASLLTGATAYANPNVDSEQWIDLFNGKNLDGWTIKIQGSPLGENTLDTFQVEDGLLKVRYDNYKSFPAEHAGFGHIFYAEREFSHYILEVEYRFVGEQVTDGPAWAYSNNGMMYHAQSPQSMALDQDFPLSVEYQLLGGNGTDERSTANLCTPATQVVMDGELRKDHCINSSSKTYHGDQWVTVRLEVHGSELAIHSVNGEQVMQYTDLQLDDGTARDSGYIALQAESNPADFRRVRLLNLEGCMDKKASNYRSYFIKNDSDACEYSN</sequence>
<reference evidence="4" key="1">
    <citation type="journal article" date="2019" name="Int. J. Syst. Evol. Microbiol.">
        <title>The Global Catalogue of Microorganisms (GCM) 10K type strain sequencing project: providing services to taxonomists for standard genome sequencing and annotation.</title>
        <authorList>
            <consortium name="The Broad Institute Genomics Platform"/>
            <consortium name="The Broad Institute Genome Sequencing Center for Infectious Disease"/>
            <person name="Wu L."/>
            <person name="Ma J."/>
        </authorList>
    </citation>
    <scope>NUCLEOTIDE SEQUENCE [LARGE SCALE GENOMIC DNA]</scope>
    <source>
        <strain evidence="4">KCTC 52141</strain>
    </source>
</reference>
<dbReference type="Gene3D" id="2.60.120.560">
    <property type="entry name" value="Exo-inulinase, domain 1"/>
    <property type="match status" value="1"/>
</dbReference>
<gene>
    <name evidence="3" type="ORF">ACFOEB_05170</name>
</gene>
<feature type="domain" description="3-keto-alpha-glucoside-1,2-lyase/3-keto-2-hydroxy-glucal hydratase" evidence="2">
    <location>
        <begin position="35"/>
        <end position="254"/>
    </location>
</feature>
<proteinExistence type="predicted"/>
<dbReference type="InterPro" id="IPR010496">
    <property type="entry name" value="AL/BT2_dom"/>
</dbReference>
<keyword evidence="4" id="KW-1185">Reference proteome</keyword>
<feature type="signal peptide" evidence="1">
    <location>
        <begin position="1"/>
        <end position="27"/>
    </location>
</feature>
<dbReference type="RefSeq" id="WP_382414932.1">
    <property type="nucleotide sequence ID" value="NZ_AP031500.1"/>
</dbReference>
<dbReference type="Pfam" id="PF06439">
    <property type="entry name" value="3keto-disac_hyd"/>
    <property type="match status" value="1"/>
</dbReference>
<organism evidence="3 4">
    <name type="scientific">Gilvimarinus japonicus</name>
    <dbReference type="NCBI Taxonomy" id="1796469"/>
    <lineage>
        <taxon>Bacteria</taxon>
        <taxon>Pseudomonadati</taxon>
        <taxon>Pseudomonadota</taxon>
        <taxon>Gammaproteobacteria</taxon>
        <taxon>Cellvibrionales</taxon>
        <taxon>Cellvibrionaceae</taxon>
        <taxon>Gilvimarinus</taxon>
    </lineage>
</organism>
<evidence type="ECO:0000313" key="3">
    <source>
        <dbReference type="EMBL" id="MFC3154586.1"/>
    </source>
</evidence>
<evidence type="ECO:0000313" key="4">
    <source>
        <dbReference type="Proteomes" id="UP001595548"/>
    </source>
</evidence>
<accession>A0ABV7HSW7</accession>
<name>A0ABV7HSW7_9GAMM</name>
<keyword evidence="1" id="KW-0732">Signal</keyword>
<protein>
    <submittedName>
        <fullName evidence="3">DUF1080 domain-containing protein</fullName>
    </submittedName>
</protein>